<dbReference type="InterPro" id="IPR010288">
    <property type="entry name" value="EcsB_ABC"/>
</dbReference>
<feature type="transmembrane region" description="Helical" evidence="1">
    <location>
        <begin position="305"/>
        <end position="324"/>
    </location>
</feature>
<dbReference type="STRING" id="1291742.LOOC260_108840"/>
<keyword evidence="1" id="KW-0472">Membrane</keyword>
<evidence type="ECO:0000313" key="2">
    <source>
        <dbReference type="EMBL" id="BAP85424.1"/>
    </source>
</evidence>
<sequence>MEKLYKKRRSQHFLLLLRYWRLVFNDHFMIALFVFLGALIWGYSQALGQLKPTIWWAKPVTIVILLVLVQLGRLATLIESADPVFLLPQSKMMDHYLAQSKRYSLVLAELIVVICTVIVMPFLLAATTTTTLQVGFIILTVAVLKAAWMDSALTKLYERSMQQRWIKLIAQWIIPLVILVVTIEVNPIVGFVLALAWLGWAKHLLIKSKNQLLNWRLAVATERQRMLGVYRFFNLFTDVPAVQGTIHRRRYLDFIVHFLSRDKSVFSYLYARGLVRGTEVSGLIVRLTLIGMVIVFFVPEFWLNLILYLLFIYLITVQIVPFYWQYDNHVFTHLYPVQATEKNRSFQKIISKIMLIAALLLWLASSTTQLSLSAMGIKLVLGIVEVWLLCGVYTKVRIANKN</sequence>
<keyword evidence="1" id="KW-1133">Transmembrane helix</keyword>
<feature type="transmembrane region" description="Helical" evidence="1">
    <location>
        <begin position="345"/>
        <end position="364"/>
    </location>
</feature>
<organism evidence="2 3">
    <name type="scientific">Paucilactobacillus hokkaidonensis JCM 18461</name>
    <dbReference type="NCBI Taxonomy" id="1291742"/>
    <lineage>
        <taxon>Bacteria</taxon>
        <taxon>Bacillati</taxon>
        <taxon>Bacillota</taxon>
        <taxon>Bacilli</taxon>
        <taxon>Lactobacillales</taxon>
        <taxon>Lactobacillaceae</taxon>
        <taxon>Paucilactobacillus</taxon>
    </lineage>
</organism>
<dbReference type="HOGENOM" id="CLU_054332_1_0_9"/>
<feature type="transmembrane region" description="Helical" evidence="1">
    <location>
        <begin position="20"/>
        <end position="41"/>
    </location>
</feature>
<name>A0A0A1GWY0_9LACO</name>
<feature type="transmembrane region" description="Helical" evidence="1">
    <location>
        <begin position="280"/>
        <end position="299"/>
    </location>
</feature>
<proteinExistence type="predicted"/>
<feature type="transmembrane region" description="Helical" evidence="1">
    <location>
        <begin position="53"/>
        <end position="71"/>
    </location>
</feature>
<dbReference type="RefSeq" id="WP_041093287.1">
    <property type="nucleotide sequence ID" value="NZ_AP014680.1"/>
</dbReference>
<feature type="transmembrane region" description="Helical" evidence="1">
    <location>
        <begin position="188"/>
        <end position="206"/>
    </location>
</feature>
<feature type="transmembrane region" description="Helical" evidence="1">
    <location>
        <begin position="103"/>
        <end position="126"/>
    </location>
</feature>
<feature type="transmembrane region" description="Helical" evidence="1">
    <location>
        <begin position="165"/>
        <end position="182"/>
    </location>
</feature>
<gene>
    <name evidence="2" type="ORF">LOOC260_108840</name>
</gene>
<evidence type="ECO:0000256" key="1">
    <source>
        <dbReference type="SAM" id="Phobius"/>
    </source>
</evidence>
<dbReference type="AlphaFoldDB" id="A0A0A1GWY0"/>
<dbReference type="Proteomes" id="UP000031620">
    <property type="component" value="Chromosome"/>
</dbReference>
<accession>A0A0A1GWY0</accession>
<dbReference type="EMBL" id="AP014680">
    <property type="protein sequence ID" value="BAP85424.1"/>
    <property type="molecule type" value="Genomic_DNA"/>
</dbReference>
<dbReference type="PIRSF" id="PIRSF037259">
    <property type="entry name" value="EcsB_ABC"/>
    <property type="match status" value="1"/>
</dbReference>
<protein>
    <submittedName>
        <fullName evidence="2">ABC transporter permease protein</fullName>
    </submittedName>
</protein>
<dbReference type="KEGG" id="lho:LOOC260_108840"/>
<feature type="transmembrane region" description="Helical" evidence="1">
    <location>
        <begin position="370"/>
        <end position="393"/>
    </location>
</feature>
<keyword evidence="1" id="KW-0812">Transmembrane</keyword>
<dbReference type="Pfam" id="PF05975">
    <property type="entry name" value="EcsB"/>
    <property type="match status" value="1"/>
</dbReference>
<evidence type="ECO:0000313" key="3">
    <source>
        <dbReference type="Proteomes" id="UP000031620"/>
    </source>
</evidence>
<reference evidence="2 3" key="1">
    <citation type="submission" date="2014-11" db="EMBL/GenBank/DDBJ databases">
        <title>Complete genome sequence and analysis of Lactobacillus hokkaidonensis LOOC260T.</title>
        <authorList>
            <person name="Tanizawa Y."/>
            <person name="Tohno M."/>
            <person name="Kaminuma E."/>
            <person name="Nakamura Y."/>
            <person name="Arita M."/>
        </authorList>
    </citation>
    <scope>NUCLEOTIDE SEQUENCE [LARGE SCALE GENOMIC DNA]</scope>
    <source>
        <strain evidence="2 3">LOOC260</strain>
    </source>
</reference>
<dbReference type="GO" id="GO:0016020">
    <property type="term" value="C:membrane"/>
    <property type="evidence" value="ECO:0007669"/>
    <property type="project" value="InterPro"/>
</dbReference>
<feature type="transmembrane region" description="Helical" evidence="1">
    <location>
        <begin position="132"/>
        <end position="153"/>
    </location>
</feature>